<dbReference type="Pfam" id="PF00579">
    <property type="entry name" value="tRNA-synt_1b"/>
    <property type="match status" value="2"/>
</dbReference>
<evidence type="ECO:0000256" key="4">
    <source>
        <dbReference type="ARBA" id="ARBA00022741"/>
    </source>
</evidence>
<keyword evidence="12" id="KW-1185">Reference proteome</keyword>
<dbReference type="GO" id="GO:0006436">
    <property type="term" value="P:tryptophanyl-tRNA aminoacylation"/>
    <property type="evidence" value="ECO:0007669"/>
    <property type="project" value="UniProtKB-UniRule"/>
</dbReference>
<reference evidence="12" key="1">
    <citation type="submission" date="2015-11" db="EMBL/GenBank/DDBJ databases">
        <authorList>
            <person name="Seth-Smith H.M.B."/>
        </authorList>
    </citation>
    <scope>NUCLEOTIDE SEQUENCE [LARGE SCALE GENOMIC DNA]</scope>
    <source>
        <strain evidence="12">2013Ark11</strain>
    </source>
</reference>
<dbReference type="OrthoDB" id="9801042at2"/>
<dbReference type="SUPFAM" id="SSF52374">
    <property type="entry name" value="Nucleotidylyl transferase"/>
    <property type="match status" value="1"/>
</dbReference>
<dbReference type="NCBIfam" id="NF008922">
    <property type="entry name" value="PRK12283.1"/>
    <property type="match status" value="1"/>
</dbReference>
<dbReference type="Proteomes" id="UP000198651">
    <property type="component" value="Chromosome I"/>
</dbReference>
<evidence type="ECO:0000256" key="3">
    <source>
        <dbReference type="ARBA" id="ARBA00022598"/>
    </source>
</evidence>
<dbReference type="PATRIC" id="fig|1561003.3.peg.11"/>
<comment type="similarity">
    <text evidence="1 10">Belongs to the class-I aminoacyl-tRNA synthetase family.</text>
</comment>
<dbReference type="CDD" id="cd00806">
    <property type="entry name" value="TrpRS_core"/>
    <property type="match status" value="1"/>
</dbReference>
<evidence type="ECO:0000313" key="12">
    <source>
        <dbReference type="Proteomes" id="UP000198651"/>
    </source>
</evidence>
<keyword evidence="3 10" id="KW-0436">Ligase</keyword>
<comment type="catalytic activity">
    <reaction evidence="8">
        <text>tRNA(Trp) + L-tryptophan + ATP = L-tryptophyl-tRNA(Trp) + AMP + diphosphate + H(+)</text>
        <dbReference type="Rhea" id="RHEA:24080"/>
        <dbReference type="Rhea" id="RHEA-COMP:9671"/>
        <dbReference type="Rhea" id="RHEA-COMP:9705"/>
        <dbReference type="ChEBI" id="CHEBI:15378"/>
        <dbReference type="ChEBI" id="CHEBI:30616"/>
        <dbReference type="ChEBI" id="CHEBI:33019"/>
        <dbReference type="ChEBI" id="CHEBI:57912"/>
        <dbReference type="ChEBI" id="CHEBI:78442"/>
        <dbReference type="ChEBI" id="CHEBI:78535"/>
        <dbReference type="ChEBI" id="CHEBI:456215"/>
        <dbReference type="EC" id="6.1.1.2"/>
    </reaction>
</comment>
<dbReference type="PROSITE" id="PS00178">
    <property type="entry name" value="AA_TRNA_LIGASE_I"/>
    <property type="match status" value="1"/>
</dbReference>
<evidence type="ECO:0000256" key="2">
    <source>
        <dbReference type="ARBA" id="ARBA00013161"/>
    </source>
</evidence>
<dbReference type="FunFam" id="1.10.240.10:FF:000005">
    <property type="entry name" value="Tryptophan--tRNA ligase"/>
    <property type="match status" value="1"/>
</dbReference>
<dbReference type="InterPro" id="IPR002306">
    <property type="entry name" value="Trp-tRNA-ligase"/>
</dbReference>
<dbReference type="EC" id="6.1.1.2" evidence="2 9"/>
<dbReference type="Gene3D" id="3.40.50.620">
    <property type="entry name" value="HUPs"/>
    <property type="match status" value="1"/>
</dbReference>
<dbReference type="STRING" id="1561003.Ark11_0010"/>
<dbReference type="InterPro" id="IPR001412">
    <property type="entry name" value="aa-tRNA-synth_I_CS"/>
</dbReference>
<dbReference type="InterPro" id="IPR014729">
    <property type="entry name" value="Rossmann-like_a/b/a_fold"/>
</dbReference>
<dbReference type="PANTHER" id="PTHR43766">
    <property type="entry name" value="TRYPTOPHAN--TRNA LIGASE, MITOCHONDRIAL"/>
    <property type="match status" value="1"/>
</dbReference>
<dbReference type="PRINTS" id="PR01039">
    <property type="entry name" value="TRNASYNTHTRP"/>
</dbReference>
<proteinExistence type="inferred from homology"/>
<dbReference type="GO" id="GO:0005829">
    <property type="term" value="C:cytosol"/>
    <property type="evidence" value="ECO:0007669"/>
    <property type="project" value="TreeGrafter"/>
</dbReference>
<keyword evidence="5 10" id="KW-0067">ATP-binding</keyword>
<evidence type="ECO:0000256" key="6">
    <source>
        <dbReference type="ARBA" id="ARBA00022917"/>
    </source>
</evidence>
<sequence length="403" mass="46526">MHFDRVISGMRPTGRLHIGHYHGVLKNWIKLQQRYECLFFVADYHGLTTHYNRTGDIDQNTYNMVIDWLAAGIDPQRSILFVQSHVPEHAELYLLLAMITPLGWLERVPTYREQQEKLSHFDLATYGFLGYPLLMAADILLYRCHYVPVGDDQVPHVEFAREVVRRFNRLYGSEVDFVENSCEAAKKMGRKPYSLYMSLRDRYQEKGDREALERARALVMEQQNLTASDRERLYGYLDGYSREVLHEPEEILTENSRLVGTDGQKMSKSYSNTISFREDAAVLSSKIQKMPTDPNRVRRSDPGDPDRCAVYKFHKIYSVSEVQSWVESGCRSAKIGCVDCKKALVDKMVKEQESIRERAEPFLKDPGLVRGILSDGCDRARHMAQETMRDVRSSIGLSTKTFS</sequence>
<dbReference type="AlphaFoldDB" id="A0A0S4M401"/>
<evidence type="ECO:0000313" key="11">
    <source>
        <dbReference type="EMBL" id="CUT16872.1"/>
    </source>
</evidence>
<dbReference type="InterPro" id="IPR002305">
    <property type="entry name" value="aa-tRNA-synth_Ic"/>
</dbReference>
<dbReference type="GO" id="GO:0005524">
    <property type="term" value="F:ATP binding"/>
    <property type="evidence" value="ECO:0007669"/>
    <property type="project" value="UniProtKB-KW"/>
</dbReference>
<evidence type="ECO:0000256" key="5">
    <source>
        <dbReference type="ARBA" id="ARBA00022840"/>
    </source>
</evidence>
<dbReference type="GO" id="GO:0004830">
    <property type="term" value="F:tryptophan-tRNA ligase activity"/>
    <property type="evidence" value="ECO:0007669"/>
    <property type="project" value="UniProtKB-UniRule"/>
</dbReference>
<evidence type="ECO:0000256" key="9">
    <source>
        <dbReference type="NCBIfam" id="TIGR00233"/>
    </source>
</evidence>
<gene>
    <name evidence="11" type="primary">trpS</name>
    <name evidence="11" type="ORF">Ark11_0010</name>
</gene>
<dbReference type="RefSeq" id="WP_092342538.1">
    <property type="nucleotide sequence ID" value="NZ_FLSL01000112.1"/>
</dbReference>
<dbReference type="NCBIfam" id="TIGR00233">
    <property type="entry name" value="trpS"/>
    <property type="match status" value="1"/>
</dbReference>
<protein>
    <recommendedName>
        <fullName evidence="2 9">Tryptophan--tRNA ligase</fullName>
        <ecNumber evidence="2 9">6.1.1.2</ecNumber>
    </recommendedName>
</protein>
<evidence type="ECO:0000256" key="8">
    <source>
        <dbReference type="ARBA" id="ARBA00049929"/>
    </source>
</evidence>
<evidence type="ECO:0000256" key="10">
    <source>
        <dbReference type="RuleBase" id="RU363036"/>
    </source>
</evidence>
<evidence type="ECO:0000256" key="7">
    <source>
        <dbReference type="ARBA" id="ARBA00023146"/>
    </source>
</evidence>
<keyword evidence="7 10" id="KW-0030">Aminoacyl-tRNA synthetase</keyword>
<organism evidence="11 12">
    <name type="scientific">Candidatus Ichthyocystis hellenicum</name>
    <dbReference type="NCBI Taxonomy" id="1561003"/>
    <lineage>
        <taxon>Bacteria</taxon>
        <taxon>Pseudomonadati</taxon>
        <taxon>Pseudomonadota</taxon>
        <taxon>Betaproteobacteria</taxon>
        <taxon>Burkholderiales</taxon>
        <taxon>Candidatus Ichthyocystis</taxon>
    </lineage>
</organism>
<evidence type="ECO:0000256" key="1">
    <source>
        <dbReference type="ARBA" id="ARBA00005594"/>
    </source>
</evidence>
<keyword evidence="6 10" id="KW-0648">Protein biosynthesis</keyword>
<name>A0A0S4M401_9BURK</name>
<dbReference type="EMBL" id="LN906597">
    <property type="protein sequence ID" value="CUT16872.1"/>
    <property type="molecule type" value="Genomic_DNA"/>
</dbReference>
<dbReference type="PANTHER" id="PTHR43766:SF1">
    <property type="entry name" value="TRYPTOPHAN--TRNA LIGASE, MITOCHONDRIAL"/>
    <property type="match status" value="1"/>
</dbReference>
<dbReference type="InterPro" id="IPR050203">
    <property type="entry name" value="Trp-tRNA_synthetase"/>
</dbReference>
<accession>A0A0S4M401</accession>
<dbReference type="Gene3D" id="1.10.240.10">
    <property type="entry name" value="Tyrosyl-Transfer RNA Synthetase"/>
    <property type="match status" value="1"/>
</dbReference>
<keyword evidence="4 10" id="KW-0547">Nucleotide-binding</keyword>